<protein>
    <submittedName>
        <fullName evidence="1">Uncharacterized protein</fullName>
    </submittedName>
</protein>
<comment type="caution">
    <text evidence="1">The sequence shown here is derived from an EMBL/GenBank/DDBJ whole genome shotgun (WGS) entry which is preliminary data.</text>
</comment>
<accession>A0A4Y2E9L9</accession>
<reference evidence="1 2" key="1">
    <citation type="journal article" date="2019" name="Sci. Rep.">
        <title>Orb-weaving spider Araneus ventricosus genome elucidates the spidroin gene catalogue.</title>
        <authorList>
            <person name="Kono N."/>
            <person name="Nakamura H."/>
            <person name="Ohtoshi R."/>
            <person name="Moran D.A.P."/>
            <person name="Shinohara A."/>
            <person name="Yoshida Y."/>
            <person name="Fujiwara M."/>
            <person name="Mori M."/>
            <person name="Tomita M."/>
            <person name="Arakawa K."/>
        </authorList>
    </citation>
    <scope>NUCLEOTIDE SEQUENCE [LARGE SCALE GENOMIC DNA]</scope>
</reference>
<name>A0A4Y2E9L9_ARAVE</name>
<proteinExistence type="predicted"/>
<organism evidence="1 2">
    <name type="scientific">Araneus ventricosus</name>
    <name type="common">Orbweaver spider</name>
    <name type="synonym">Epeira ventricosa</name>
    <dbReference type="NCBI Taxonomy" id="182803"/>
    <lineage>
        <taxon>Eukaryota</taxon>
        <taxon>Metazoa</taxon>
        <taxon>Ecdysozoa</taxon>
        <taxon>Arthropoda</taxon>
        <taxon>Chelicerata</taxon>
        <taxon>Arachnida</taxon>
        <taxon>Araneae</taxon>
        <taxon>Araneomorphae</taxon>
        <taxon>Entelegynae</taxon>
        <taxon>Araneoidea</taxon>
        <taxon>Araneidae</taxon>
        <taxon>Araneus</taxon>
    </lineage>
</organism>
<dbReference type="OrthoDB" id="6472966at2759"/>
<evidence type="ECO:0000313" key="1">
    <source>
        <dbReference type="EMBL" id="GBM25009.1"/>
    </source>
</evidence>
<keyword evidence="2" id="KW-1185">Reference proteome</keyword>
<dbReference type="Proteomes" id="UP000499080">
    <property type="component" value="Unassembled WGS sequence"/>
</dbReference>
<evidence type="ECO:0000313" key="2">
    <source>
        <dbReference type="Proteomes" id="UP000499080"/>
    </source>
</evidence>
<gene>
    <name evidence="1" type="ORF">AVEN_204496_1</name>
</gene>
<sequence>MFRIGQKKRTIIRARSECLIQGVPEVSGQFRYTVTNFPSQVSQKDVLVAATIAALKKEAIPVRVLNLNIKPKILDKGAVIATCEPVVNIVPRPQEFSGV</sequence>
<dbReference type="AlphaFoldDB" id="A0A4Y2E9L9"/>
<dbReference type="EMBL" id="BGPR01091858">
    <property type="protein sequence ID" value="GBM25009.1"/>
    <property type="molecule type" value="Genomic_DNA"/>
</dbReference>